<keyword evidence="3" id="KW-1185">Reference proteome</keyword>
<dbReference type="AlphaFoldDB" id="A0A9W8DR29"/>
<dbReference type="PANTHER" id="PTHR37848:SF1">
    <property type="entry name" value="SUN DOMAIN-CONTAINING PROTEIN"/>
    <property type="match status" value="1"/>
</dbReference>
<evidence type="ECO:0000256" key="1">
    <source>
        <dbReference type="SAM" id="MobiDB-lite"/>
    </source>
</evidence>
<feature type="compositionally biased region" description="Polar residues" evidence="1">
    <location>
        <begin position="110"/>
        <end position="131"/>
    </location>
</feature>
<sequence>MAKKKLLSSDDASKPTNLVNEGQGPSQGEAVVGNANSSSSPNQQQQQQGAGTANAQLRPASEAHDASSPAATGAATEEIPSGDQQHHDQPPPAYDEVISNLESETRPLLDNTSRTRANTSGNNPAISNLQQNEHHRPASTTPYVGHRRSNNTGGAGASTHRSNSVASGGSSIDSLNSILVGLDYDQTTHGYTSCDVALNTDPDLLYKFVTSLNSRPTVTAVVTGYMYRDATPDPFPIPDPNQTQYNTTNTNSSHHDRLEQCNRIFNTNGNRCGGSGSGGQIQDFKFSLDLTPFINPNGSQLYSTTTTSRNNNNSKRPSIGRNSILQYQQQQQQHHHPGSSPSALEEQETMSLLLDYTNSESTIKQLHVQKRVIWDYERARKAIKQAVVECGYPHYVKVEFPMSQDQIKVYSNTIWGRMWFSGFLTFLLIISIVEERNLRTGP</sequence>
<feature type="compositionally biased region" description="Low complexity" evidence="1">
    <location>
        <begin position="303"/>
        <end position="314"/>
    </location>
</feature>
<accession>A0A9W8DR29</accession>
<feature type="compositionally biased region" description="Polar residues" evidence="1">
    <location>
        <begin position="15"/>
        <end position="26"/>
    </location>
</feature>
<dbReference type="PANTHER" id="PTHR37848">
    <property type="entry name" value="EXPRESSED PROTEIN"/>
    <property type="match status" value="1"/>
</dbReference>
<evidence type="ECO:0000313" key="2">
    <source>
        <dbReference type="EMBL" id="KAJ1914844.1"/>
    </source>
</evidence>
<organism evidence="2 3">
    <name type="scientific">Mycoemilia scoparia</name>
    <dbReference type="NCBI Taxonomy" id="417184"/>
    <lineage>
        <taxon>Eukaryota</taxon>
        <taxon>Fungi</taxon>
        <taxon>Fungi incertae sedis</taxon>
        <taxon>Zoopagomycota</taxon>
        <taxon>Kickxellomycotina</taxon>
        <taxon>Kickxellomycetes</taxon>
        <taxon>Kickxellales</taxon>
        <taxon>Kickxellaceae</taxon>
        <taxon>Mycoemilia</taxon>
    </lineage>
</organism>
<reference evidence="2" key="1">
    <citation type="submission" date="2022-07" db="EMBL/GenBank/DDBJ databases">
        <title>Phylogenomic reconstructions and comparative analyses of Kickxellomycotina fungi.</title>
        <authorList>
            <person name="Reynolds N.K."/>
            <person name="Stajich J.E."/>
            <person name="Barry K."/>
            <person name="Grigoriev I.V."/>
            <person name="Crous P."/>
            <person name="Smith M.E."/>
        </authorList>
    </citation>
    <scope>NUCLEOTIDE SEQUENCE</scope>
    <source>
        <strain evidence="2">NBRC 100468</strain>
    </source>
</reference>
<dbReference type="Proteomes" id="UP001150538">
    <property type="component" value="Unassembled WGS sequence"/>
</dbReference>
<evidence type="ECO:0000313" key="3">
    <source>
        <dbReference type="Proteomes" id="UP001150538"/>
    </source>
</evidence>
<comment type="caution">
    <text evidence="2">The sequence shown here is derived from an EMBL/GenBank/DDBJ whole genome shotgun (WGS) entry which is preliminary data.</text>
</comment>
<feature type="region of interest" description="Disordered" evidence="1">
    <location>
        <begin position="299"/>
        <end position="319"/>
    </location>
</feature>
<feature type="compositionally biased region" description="Low complexity" evidence="1">
    <location>
        <begin position="33"/>
        <end position="56"/>
    </location>
</feature>
<feature type="region of interest" description="Disordered" evidence="1">
    <location>
        <begin position="1"/>
        <end position="172"/>
    </location>
</feature>
<dbReference type="OrthoDB" id="203796at2759"/>
<dbReference type="EMBL" id="JANBPU010000177">
    <property type="protein sequence ID" value="KAJ1914844.1"/>
    <property type="molecule type" value="Genomic_DNA"/>
</dbReference>
<feature type="compositionally biased region" description="Polar residues" evidence="1">
    <location>
        <begin position="159"/>
        <end position="172"/>
    </location>
</feature>
<proteinExistence type="predicted"/>
<gene>
    <name evidence="2" type="ORF">H4219_004610</name>
</gene>
<name>A0A9W8DR29_9FUNG</name>
<protein>
    <submittedName>
        <fullName evidence="2">Uncharacterized protein</fullName>
    </submittedName>
</protein>